<dbReference type="CDD" id="cd02440">
    <property type="entry name" value="AdoMet_MTases"/>
    <property type="match status" value="1"/>
</dbReference>
<feature type="domain" description="Methyltransferase" evidence="1">
    <location>
        <begin position="60"/>
        <end position="147"/>
    </location>
</feature>
<dbReference type="RefSeq" id="WP_027411060.1">
    <property type="nucleotide sequence ID" value="NZ_BMWS01000001.1"/>
</dbReference>
<evidence type="ECO:0000313" key="3">
    <source>
        <dbReference type="Proteomes" id="UP000601108"/>
    </source>
</evidence>
<dbReference type="AlphaFoldDB" id="A0A918JS90"/>
<accession>A0A918JS90</accession>
<evidence type="ECO:0000313" key="2">
    <source>
        <dbReference type="EMBL" id="GGX03056.1"/>
    </source>
</evidence>
<dbReference type="InterPro" id="IPR029063">
    <property type="entry name" value="SAM-dependent_MTases_sf"/>
</dbReference>
<dbReference type="Pfam" id="PF13847">
    <property type="entry name" value="Methyltransf_31"/>
    <property type="match status" value="1"/>
</dbReference>
<reference evidence="2 3" key="1">
    <citation type="journal article" date="2014" name="Int. J. Syst. Evol. Microbiol.">
        <title>Complete genome sequence of Corynebacterium casei LMG S-19264T (=DSM 44701T), isolated from a smear-ripened cheese.</title>
        <authorList>
            <consortium name="US DOE Joint Genome Institute (JGI-PGF)"/>
            <person name="Walter F."/>
            <person name="Albersmeier A."/>
            <person name="Kalinowski J."/>
            <person name="Ruckert C."/>
        </authorList>
    </citation>
    <scope>NUCLEOTIDE SEQUENCE [LARGE SCALE GENOMIC DNA]</scope>
    <source>
        <strain evidence="2 3">KCTC 12285</strain>
    </source>
</reference>
<dbReference type="Proteomes" id="UP000601108">
    <property type="component" value="Unassembled WGS sequence"/>
</dbReference>
<dbReference type="SUPFAM" id="SSF53335">
    <property type="entry name" value="S-adenosyl-L-methionine-dependent methyltransferases"/>
    <property type="match status" value="1"/>
</dbReference>
<dbReference type="PANTHER" id="PTHR43861">
    <property type="entry name" value="TRANS-ACONITATE 2-METHYLTRANSFERASE-RELATED"/>
    <property type="match status" value="1"/>
</dbReference>
<evidence type="ECO:0000259" key="1">
    <source>
        <dbReference type="Pfam" id="PF13847"/>
    </source>
</evidence>
<dbReference type="InterPro" id="IPR025714">
    <property type="entry name" value="Methyltranfer_dom"/>
</dbReference>
<dbReference type="Gene3D" id="3.40.50.150">
    <property type="entry name" value="Vaccinia Virus protein VP39"/>
    <property type="match status" value="1"/>
</dbReference>
<sequence>MSVNFKHRSKELEMMDDPNTEKEALKKALSDISKVNRWLGGNNITIKAIHRLIKKVPTSKEIIICDLGCGDGEMLRIIAEIFRRKKRNVKLIGIDLNEKSLQSAKKMSESYPEISFFKQNILEIDASKFSCDIIISTLTLHHFDNEQIKEIVQKSFILANKAVIINDLHRSVIAYYLFKIFSFFFIKSYIAKNDGLVSIKRGFNKQELLQFSKEINVSKYMVDWKWAFRFRWILIKE</sequence>
<protein>
    <recommendedName>
        <fullName evidence="1">Methyltransferase domain-containing protein</fullName>
    </recommendedName>
</protein>
<name>A0A918JS90_9FLAO</name>
<comment type="caution">
    <text evidence="2">The sequence shown here is derived from an EMBL/GenBank/DDBJ whole genome shotgun (WGS) entry which is preliminary data.</text>
</comment>
<dbReference type="EMBL" id="BMWS01000001">
    <property type="protein sequence ID" value="GGX03056.1"/>
    <property type="molecule type" value="Genomic_DNA"/>
</dbReference>
<keyword evidence="3" id="KW-1185">Reference proteome</keyword>
<dbReference type="GO" id="GO:0016740">
    <property type="term" value="F:transferase activity"/>
    <property type="evidence" value="ECO:0007669"/>
    <property type="project" value="UniProtKB-KW"/>
</dbReference>
<gene>
    <name evidence="2" type="ORF">GCM10007384_01000</name>
</gene>
<proteinExistence type="predicted"/>
<organism evidence="2 3">
    <name type="scientific">Aquimarina muelleri</name>
    <dbReference type="NCBI Taxonomy" id="279356"/>
    <lineage>
        <taxon>Bacteria</taxon>
        <taxon>Pseudomonadati</taxon>
        <taxon>Bacteroidota</taxon>
        <taxon>Flavobacteriia</taxon>
        <taxon>Flavobacteriales</taxon>
        <taxon>Flavobacteriaceae</taxon>
        <taxon>Aquimarina</taxon>
    </lineage>
</organism>